<reference evidence="2" key="1">
    <citation type="journal article" date="2019" name="J. Virol.">
        <title>Medusavirus, a novel large DNA virus discovered from hot spring water.</title>
        <authorList>
            <person name="Yoshikawa G."/>
            <person name="Blanc-Mathieu R."/>
            <person name="Song C."/>
            <person name="Kayama Y."/>
            <person name="Mochizuki T."/>
            <person name="Murata K."/>
            <person name="Ogata H."/>
            <person name="Takemura M."/>
        </authorList>
    </citation>
    <scope>NUCLEOTIDE SEQUENCE [LARGE SCALE GENOMIC DNA]</scope>
</reference>
<proteinExistence type="predicted"/>
<name>A0A3T1CWS5_9VIRU</name>
<sequence length="258" mass="29694">MDTLPCEVLWIIVRSSGLSMSDTARLAASGNVQLRALHDDHVDHRLTDYARESRPGTDVEWVRRHGIVHFARSMAWTGQLGNRYKTTRDLFTARLGWHLPLVERAVLSEEATAEFININQQHVRHASVDLEMGSRDLYDQVKAHARSDELVLVDWEGEPATLCVNGLPVMMPRLFPMAAWNHRGLLPYTDMRRMSNDTSHHRMNLTMITGWGVYDLQRHVFQRLEAAGFAKNRVWCWRSGAWNILQCADGSQLLTYRF</sequence>
<organism evidence="1 2">
    <name type="scientific">Acanthamoeba castellanii medusavirus J1</name>
    <dbReference type="NCBI Taxonomy" id="3114988"/>
    <lineage>
        <taxon>Viruses</taxon>
        <taxon>Varidnaviria</taxon>
        <taxon>Bamfordvirae</taxon>
        <taxon>Nucleocytoviricota</taxon>
        <taxon>Megaviricetes</taxon>
        <taxon>Mamonoviridae</taxon>
        <taxon>Medusavirus</taxon>
        <taxon>Medusavirus medusae</taxon>
    </lineage>
</organism>
<evidence type="ECO:0000313" key="1">
    <source>
        <dbReference type="EMBL" id="BBI30276.1"/>
    </source>
</evidence>
<dbReference type="EMBL" id="AP018495">
    <property type="protein sequence ID" value="BBI30276.1"/>
    <property type="molecule type" value="Genomic_DNA"/>
</dbReference>
<evidence type="ECO:0000313" key="2">
    <source>
        <dbReference type="Proteomes" id="UP001161669"/>
    </source>
</evidence>
<dbReference type="Proteomes" id="UP001161669">
    <property type="component" value="Segment"/>
</dbReference>
<accession>A0A3T1CWS5</accession>
<keyword evidence="2" id="KW-1185">Reference proteome</keyword>
<protein>
    <submittedName>
        <fullName evidence="1">Uncharacterized protein</fullName>
    </submittedName>
</protein>
<dbReference type="KEGG" id="vg:80540628"/>